<dbReference type="HOGENOM" id="CLU_2634174_0_0_9"/>
<comment type="caution">
    <text evidence="1">The sequence shown here is derived from an EMBL/GenBank/DDBJ whole genome shotgun (WGS) entry which is preliminary data.</text>
</comment>
<proteinExistence type="predicted"/>
<dbReference type="AlphaFoldDB" id="C9KJH0"/>
<name>C9KJH0_9FIRM</name>
<gene>
    <name evidence="1" type="ORF">MITSMUL_03169</name>
</gene>
<protein>
    <submittedName>
        <fullName evidence="1">Uncharacterized protein</fullName>
    </submittedName>
</protein>
<dbReference type="EMBL" id="ABWK02000001">
    <property type="protein sequence ID" value="EEX70036.1"/>
    <property type="molecule type" value="Genomic_DNA"/>
</dbReference>
<organism evidence="1 2">
    <name type="scientific">Mitsuokella multacida DSM 20544</name>
    <dbReference type="NCBI Taxonomy" id="500635"/>
    <lineage>
        <taxon>Bacteria</taxon>
        <taxon>Bacillati</taxon>
        <taxon>Bacillota</taxon>
        <taxon>Negativicutes</taxon>
        <taxon>Selenomonadales</taxon>
        <taxon>Selenomonadaceae</taxon>
        <taxon>Mitsuokella</taxon>
    </lineage>
</organism>
<accession>C9KJH0</accession>
<keyword evidence="2" id="KW-1185">Reference proteome</keyword>
<evidence type="ECO:0000313" key="2">
    <source>
        <dbReference type="Proteomes" id="UP000003671"/>
    </source>
</evidence>
<dbReference type="Proteomes" id="UP000003671">
    <property type="component" value="Unassembled WGS sequence"/>
</dbReference>
<evidence type="ECO:0000313" key="1">
    <source>
        <dbReference type="EMBL" id="EEX70036.1"/>
    </source>
</evidence>
<dbReference type="STRING" id="500635.MITSMUL_03169"/>
<dbReference type="GeneID" id="93482596"/>
<dbReference type="RefSeq" id="WP_005839052.1">
    <property type="nucleotide sequence ID" value="NZ_GG697141.2"/>
</dbReference>
<reference evidence="1" key="1">
    <citation type="submission" date="2009-09" db="EMBL/GenBank/DDBJ databases">
        <authorList>
            <person name="Weinstock G."/>
            <person name="Sodergren E."/>
            <person name="Clifton S."/>
            <person name="Fulton L."/>
            <person name="Fulton B."/>
            <person name="Courtney L."/>
            <person name="Fronick C."/>
            <person name="Harrison M."/>
            <person name="Strong C."/>
            <person name="Farmer C."/>
            <person name="Delahaunty K."/>
            <person name="Markovic C."/>
            <person name="Hall O."/>
            <person name="Minx P."/>
            <person name="Tomlinson C."/>
            <person name="Mitreva M."/>
            <person name="Nelson J."/>
            <person name="Hou S."/>
            <person name="Wollam A."/>
            <person name="Pepin K.H."/>
            <person name="Johnson M."/>
            <person name="Bhonagiri V."/>
            <person name="Nash W.E."/>
            <person name="Warren W."/>
            <person name="Chinwalla A."/>
            <person name="Mardis E.R."/>
            <person name="Wilson R.K."/>
        </authorList>
    </citation>
    <scope>NUCLEOTIDE SEQUENCE [LARGE SCALE GENOMIC DNA]</scope>
    <source>
        <strain evidence="1">DSM 20544</strain>
    </source>
</reference>
<sequence length="77" mass="9117">MRYLKFVVGNNEVARGFKNSESTPVVGIMHYDGYDIEISECSYKEKYRIWRRRKNWLSDVVSKFIKEGKYGRQGDST</sequence>